<keyword evidence="4 7" id="KW-0812">Transmembrane</keyword>
<dbReference type="PANTHER" id="PTHR30561">
    <property type="entry name" value="SMR FAMILY PROTON-DEPENDENT DRUG EFFLUX TRANSPORTER SUGE"/>
    <property type="match status" value="1"/>
</dbReference>
<accession>A0A2T8F884</accession>
<feature type="transmembrane region" description="Helical" evidence="8">
    <location>
        <begin position="86"/>
        <end position="104"/>
    </location>
</feature>
<dbReference type="InterPro" id="IPR037185">
    <property type="entry name" value="EmrE-like"/>
</dbReference>
<dbReference type="Pfam" id="PF00893">
    <property type="entry name" value="Multi_Drug_Res"/>
    <property type="match status" value="1"/>
</dbReference>
<dbReference type="Proteomes" id="UP000246018">
    <property type="component" value="Unassembled WGS sequence"/>
</dbReference>
<dbReference type="RefSeq" id="WP_116572994.1">
    <property type="nucleotide sequence ID" value="NZ_QDGZ01000006.1"/>
</dbReference>
<dbReference type="AlphaFoldDB" id="A0A2T8F884"/>
<keyword evidence="5 8" id="KW-1133">Transmembrane helix</keyword>
<evidence type="ECO:0000256" key="5">
    <source>
        <dbReference type="ARBA" id="ARBA00022989"/>
    </source>
</evidence>
<keyword evidence="3" id="KW-1003">Cell membrane</keyword>
<dbReference type="PANTHER" id="PTHR30561:SF1">
    <property type="entry name" value="MULTIDRUG TRANSPORTER EMRE"/>
    <property type="match status" value="1"/>
</dbReference>
<evidence type="ECO:0000256" key="3">
    <source>
        <dbReference type="ARBA" id="ARBA00022475"/>
    </source>
</evidence>
<feature type="transmembrane region" description="Helical" evidence="8">
    <location>
        <begin position="59"/>
        <end position="80"/>
    </location>
</feature>
<protein>
    <submittedName>
        <fullName evidence="9">Ligand-binding protein SH3</fullName>
    </submittedName>
</protein>
<evidence type="ECO:0000256" key="6">
    <source>
        <dbReference type="ARBA" id="ARBA00023136"/>
    </source>
</evidence>
<dbReference type="OrthoDB" id="21828at2"/>
<comment type="similarity">
    <text evidence="7">Belongs to the drug/metabolite transporter (DMT) superfamily. Small multidrug resistance (SMR) (TC 2.A.7.1) family.</text>
</comment>
<feature type="transmembrane region" description="Helical" evidence="8">
    <location>
        <begin position="31"/>
        <end position="52"/>
    </location>
</feature>
<dbReference type="EMBL" id="QDGZ01000006">
    <property type="protein sequence ID" value="PVG81926.1"/>
    <property type="molecule type" value="Genomic_DNA"/>
</dbReference>
<gene>
    <name evidence="9" type="ORF">DDE18_14555</name>
</gene>
<name>A0A2T8F884_9ACTN</name>
<reference evidence="9 10" key="1">
    <citation type="submission" date="2018-04" db="EMBL/GenBank/DDBJ databases">
        <title>Genome of Nocardioides gansuensis WSJ-1.</title>
        <authorList>
            <person name="Wu S."/>
            <person name="Wang G."/>
        </authorList>
    </citation>
    <scope>NUCLEOTIDE SEQUENCE [LARGE SCALE GENOMIC DNA]</scope>
    <source>
        <strain evidence="9 10">WSJ-1</strain>
    </source>
</reference>
<organism evidence="9 10">
    <name type="scientific">Nocardioides gansuensis</name>
    <dbReference type="NCBI Taxonomy" id="2138300"/>
    <lineage>
        <taxon>Bacteria</taxon>
        <taxon>Bacillati</taxon>
        <taxon>Actinomycetota</taxon>
        <taxon>Actinomycetes</taxon>
        <taxon>Propionibacteriales</taxon>
        <taxon>Nocardioidaceae</taxon>
        <taxon>Nocardioides</taxon>
    </lineage>
</organism>
<dbReference type="GO" id="GO:0005886">
    <property type="term" value="C:plasma membrane"/>
    <property type="evidence" value="ECO:0007669"/>
    <property type="project" value="UniProtKB-SubCell"/>
</dbReference>
<keyword evidence="2" id="KW-0813">Transport</keyword>
<comment type="subcellular location">
    <subcellularLocation>
        <location evidence="1 7">Cell membrane</location>
        <topology evidence="1 7">Multi-pass membrane protein</topology>
    </subcellularLocation>
</comment>
<dbReference type="Gene3D" id="1.10.3730.20">
    <property type="match status" value="1"/>
</dbReference>
<dbReference type="FunFam" id="1.10.3730.20:FF:000001">
    <property type="entry name" value="Quaternary ammonium compound resistance transporter SugE"/>
    <property type="match status" value="1"/>
</dbReference>
<dbReference type="InterPro" id="IPR000390">
    <property type="entry name" value="Small_drug/metabolite_transptr"/>
</dbReference>
<comment type="caution">
    <text evidence="9">The sequence shown here is derived from an EMBL/GenBank/DDBJ whole genome shotgun (WGS) entry which is preliminary data.</text>
</comment>
<evidence type="ECO:0000313" key="10">
    <source>
        <dbReference type="Proteomes" id="UP000246018"/>
    </source>
</evidence>
<evidence type="ECO:0000256" key="2">
    <source>
        <dbReference type="ARBA" id="ARBA00022448"/>
    </source>
</evidence>
<dbReference type="InterPro" id="IPR045324">
    <property type="entry name" value="Small_multidrug_res"/>
</dbReference>
<sequence length="108" mass="11153">MFAAFGLLLAAIAAEVAASAALPRTHGFRDPFWTVFVVGGYAVSIWLLALVVRHMPVSTAYAIWAGLGTAAVAVIGAVWLGESLDPLKIAALGMIIVGVVVLNLQGAH</sequence>
<evidence type="ECO:0000256" key="7">
    <source>
        <dbReference type="RuleBase" id="RU003942"/>
    </source>
</evidence>
<evidence type="ECO:0000313" key="9">
    <source>
        <dbReference type="EMBL" id="PVG81926.1"/>
    </source>
</evidence>
<dbReference type="GO" id="GO:0022857">
    <property type="term" value="F:transmembrane transporter activity"/>
    <property type="evidence" value="ECO:0007669"/>
    <property type="project" value="InterPro"/>
</dbReference>
<evidence type="ECO:0000256" key="8">
    <source>
        <dbReference type="SAM" id="Phobius"/>
    </source>
</evidence>
<evidence type="ECO:0000256" key="1">
    <source>
        <dbReference type="ARBA" id="ARBA00004651"/>
    </source>
</evidence>
<dbReference type="SUPFAM" id="SSF103481">
    <property type="entry name" value="Multidrug resistance efflux transporter EmrE"/>
    <property type="match status" value="1"/>
</dbReference>
<keyword evidence="6 8" id="KW-0472">Membrane</keyword>
<keyword evidence="10" id="KW-1185">Reference proteome</keyword>
<evidence type="ECO:0000256" key="4">
    <source>
        <dbReference type="ARBA" id="ARBA00022692"/>
    </source>
</evidence>
<proteinExistence type="inferred from homology"/>